<feature type="domain" description="PKS/mFAS DH" evidence="63">
    <location>
        <begin position="871"/>
        <end position="1128"/>
    </location>
</feature>
<comment type="catalytic activity">
    <reaction evidence="50">
        <text>3-oxotetradecanoyl-[ACP] + NADPH + H(+) = (3R)-hydroxytetradecanoyl-[ACP] + NADP(+)</text>
        <dbReference type="Rhea" id="RHEA:41888"/>
        <dbReference type="Rhea" id="RHEA-COMP:9645"/>
        <dbReference type="Rhea" id="RHEA-COMP:9646"/>
        <dbReference type="ChEBI" id="CHEBI:15378"/>
        <dbReference type="ChEBI" id="CHEBI:57783"/>
        <dbReference type="ChEBI" id="CHEBI:58349"/>
        <dbReference type="ChEBI" id="CHEBI:78473"/>
        <dbReference type="ChEBI" id="CHEBI:78474"/>
    </reaction>
    <physiologicalReaction direction="left-to-right" evidence="50">
        <dbReference type="Rhea" id="RHEA:41889"/>
    </physiologicalReaction>
</comment>
<dbReference type="CDD" id="cd00833">
    <property type="entry name" value="PKS"/>
    <property type="match status" value="1"/>
</dbReference>
<reference evidence="64" key="1">
    <citation type="submission" date="2022-01" db="EMBL/GenBank/DDBJ databases">
        <authorList>
            <person name="King R."/>
        </authorList>
    </citation>
    <scope>NUCLEOTIDE SEQUENCE</scope>
</reference>
<comment type="catalytic activity">
    <reaction evidence="36">
        <text>dodecanoyl-[ACP] + malonyl-[ACP] + H(+) = 3-oxotetradecanoyl-[ACP] + holo-[ACP] + CO2</text>
        <dbReference type="Rhea" id="RHEA:41884"/>
        <dbReference type="Rhea" id="RHEA-COMP:9623"/>
        <dbReference type="Rhea" id="RHEA-COMP:9644"/>
        <dbReference type="Rhea" id="RHEA-COMP:9645"/>
        <dbReference type="Rhea" id="RHEA-COMP:9685"/>
        <dbReference type="ChEBI" id="CHEBI:15378"/>
        <dbReference type="ChEBI" id="CHEBI:16526"/>
        <dbReference type="ChEBI" id="CHEBI:64479"/>
        <dbReference type="ChEBI" id="CHEBI:65264"/>
        <dbReference type="ChEBI" id="CHEBI:78449"/>
        <dbReference type="ChEBI" id="CHEBI:78473"/>
    </reaction>
    <physiologicalReaction direction="left-to-right" evidence="36">
        <dbReference type="Rhea" id="RHEA:41885"/>
    </physiologicalReaction>
</comment>
<dbReference type="InterPro" id="IPR036736">
    <property type="entry name" value="ACP-like_sf"/>
</dbReference>
<dbReference type="InterPro" id="IPR042104">
    <property type="entry name" value="PKS_dehydratase_sf"/>
</dbReference>
<evidence type="ECO:0000256" key="55">
    <source>
        <dbReference type="ARBA" id="ARBA00049414"/>
    </source>
</evidence>
<dbReference type="SUPFAM" id="SSF53901">
    <property type="entry name" value="Thiolase-like"/>
    <property type="match status" value="1"/>
</dbReference>
<dbReference type="PROSITE" id="PS00606">
    <property type="entry name" value="KS3_1"/>
    <property type="match status" value="1"/>
</dbReference>
<comment type="pathway">
    <text evidence="1">Lipid metabolism.</text>
</comment>
<evidence type="ECO:0000256" key="56">
    <source>
        <dbReference type="ARBA" id="ARBA00049422"/>
    </source>
</evidence>
<comment type="catalytic activity">
    <reaction evidence="53">
        <text>(2E)-tetradecenoyl-[ACP] + NADPH + H(+) = tetradecanoyl-[ACP] + NADP(+)</text>
        <dbReference type="Rhea" id="RHEA:41896"/>
        <dbReference type="Rhea" id="RHEA-COMP:9647"/>
        <dbReference type="Rhea" id="RHEA-COMP:9648"/>
        <dbReference type="ChEBI" id="CHEBI:15378"/>
        <dbReference type="ChEBI" id="CHEBI:57783"/>
        <dbReference type="ChEBI" id="CHEBI:58349"/>
        <dbReference type="ChEBI" id="CHEBI:78475"/>
        <dbReference type="ChEBI" id="CHEBI:78477"/>
    </reaction>
    <physiologicalReaction direction="left-to-right" evidence="53">
        <dbReference type="Rhea" id="RHEA:41897"/>
    </physiologicalReaction>
</comment>
<comment type="catalytic activity">
    <reaction evidence="59">
        <text>octanoyl-[ACP] + malonyl-[ACP] + H(+) = 3-oxodecanoyl-[ACP] + holo-[ACP] + CO2</text>
        <dbReference type="Rhea" id="RHEA:41852"/>
        <dbReference type="Rhea" id="RHEA-COMP:9623"/>
        <dbReference type="Rhea" id="RHEA-COMP:9636"/>
        <dbReference type="Rhea" id="RHEA-COMP:9637"/>
        <dbReference type="Rhea" id="RHEA-COMP:9685"/>
        <dbReference type="ChEBI" id="CHEBI:15378"/>
        <dbReference type="ChEBI" id="CHEBI:16526"/>
        <dbReference type="ChEBI" id="CHEBI:64479"/>
        <dbReference type="ChEBI" id="CHEBI:78449"/>
        <dbReference type="ChEBI" id="CHEBI:78463"/>
        <dbReference type="ChEBI" id="CHEBI:78464"/>
    </reaction>
    <physiologicalReaction direction="left-to-right" evidence="59">
        <dbReference type="Rhea" id="RHEA:41853"/>
    </physiologicalReaction>
</comment>
<dbReference type="EC" id="4.2.1.59" evidence="6"/>
<evidence type="ECO:0000256" key="27">
    <source>
        <dbReference type="ARBA" id="ARBA00023402"/>
    </source>
</evidence>
<dbReference type="Pfam" id="PF21089">
    <property type="entry name" value="PKS_DH_N"/>
    <property type="match status" value="1"/>
</dbReference>
<evidence type="ECO:0000256" key="32">
    <source>
        <dbReference type="ARBA" id="ARBA00047400"/>
    </source>
</evidence>
<comment type="catalytic activity">
    <reaction evidence="39">
        <text>3-oxobutanoyl-[ACP] + NADPH + H(+) = (3R)-hydroxybutanoyl-[ACP] + NADP(+)</text>
        <dbReference type="Rhea" id="RHEA:41804"/>
        <dbReference type="Rhea" id="RHEA-COMP:9625"/>
        <dbReference type="Rhea" id="RHEA-COMP:9626"/>
        <dbReference type="ChEBI" id="CHEBI:15378"/>
        <dbReference type="ChEBI" id="CHEBI:57783"/>
        <dbReference type="ChEBI" id="CHEBI:58349"/>
        <dbReference type="ChEBI" id="CHEBI:78450"/>
        <dbReference type="ChEBI" id="CHEBI:78451"/>
    </reaction>
    <physiologicalReaction direction="left-to-right" evidence="39">
        <dbReference type="Rhea" id="RHEA:41805"/>
    </physiologicalReaction>
</comment>
<dbReference type="InterPro" id="IPR020843">
    <property type="entry name" value="ER"/>
</dbReference>
<dbReference type="Gene3D" id="3.40.50.1820">
    <property type="entry name" value="alpha/beta hydrolase"/>
    <property type="match status" value="1"/>
</dbReference>
<evidence type="ECO:0000256" key="50">
    <source>
        <dbReference type="ARBA" id="ARBA00048935"/>
    </source>
</evidence>
<dbReference type="SUPFAM" id="SSF52151">
    <property type="entry name" value="FabD/lysophospholipase-like"/>
    <property type="match status" value="1"/>
</dbReference>
<comment type="catalytic activity">
    <reaction evidence="22">
        <text>(3R)-hydroxydecanoyl-[ACP] = (2E)-decenoyl-[ACP] + H2O</text>
        <dbReference type="Rhea" id="RHEA:41860"/>
        <dbReference type="Rhea" id="RHEA-COMP:9638"/>
        <dbReference type="Rhea" id="RHEA-COMP:9639"/>
        <dbReference type="ChEBI" id="CHEBI:15377"/>
        <dbReference type="ChEBI" id="CHEBI:78466"/>
        <dbReference type="ChEBI" id="CHEBI:78467"/>
    </reaction>
    <physiologicalReaction direction="left-to-right" evidence="22">
        <dbReference type="Rhea" id="RHEA:41861"/>
    </physiologicalReaction>
</comment>
<evidence type="ECO:0000256" key="22">
    <source>
        <dbReference type="ARBA" id="ARBA00023388"/>
    </source>
</evidence>
<dbReference type="InterPro" id="IPR006162">
    <property type="entry name" value="Ppantetheine_attach_site"/>
</dbReference>
<keyword evidence="11" id="KW-0596">Phosphopantetheine</keyword>
<evidence type="ECO:0000256" key="3">
    <source>
        <dbReference type="ARBA" id="ARBA00012480"/>
    </source>
</evidence>
<evidence type="ECO:0000256" key="45">
    <source>
        <dbReference type="ARBA" id="ARBA00048506"/>
    </source>
</evidence>
<keyword evidence="14" id="KW-0702">S-nitrosylation</keyword>
<dbReference type="InterPro" id="IPR020841">
    <property type="entry name" value="PKS_Beta-ketoAc_synthase_dom"/>
</dbReference>
<evidence type="ECO:0000256" key="19">
    <source>
        <dbReference type="ARBA" id="ARBA00023332"/>
    </source>
</evidence>
<evidence type="ECO:0000256" key="36">
    <source>
        <dbReference type="ARBA" id="ARBA00047578"/>
    </source>
</evidence>
<organism evidence="64 65">
    <name type="scientific">Chironomus riparius</name>
    <dbReference type="NCBI Taxonomy" id="315576"/>
    <lineage>
        <taxon>Eukaryota</taxon>
        <taxon>Metazoa</taxon>
        <taxon>Ecdysozoa</taxon>
        <taxon>Arthropoda</taxon>
        <taxon>Hexapoda</taxon>
        <taxon>Insecta</taxon>
        <taxon>Pterygota</taxon>
        <taxon>Neoptera</taxon>
        <taxon>Endopterygota</taxon>
        <taxon>Diptera</taxon>
        <taxon>Nematocera</taxon>
        <taxon>Chironomoidea</taxon>
        <taxon>Chironomidae</taxon>
        <taxon>Chironominae</taxon>
        <taxon>Chironomus</taxon>
    </lineage>
</organism>
<evidence type="ECO:0000256" key="33">
    <source>
        <dbReference type="ARBA" id="ARBA00047440"/>
    </source>
</evidence>
<dbReference type="SUPFAM" id="SSF50129">
    <property type="entry name" value="GroES-like"/>
    <property type="match status" value="1"/>
</dbReference>
<comment type="catalytic activity">
    <reaction evidence="35">
        <text>(2E)-butenoyl-[ACP] + NADPH + H(+) = butanoyl-[ACP] + NADP(+)</text>
        <dbReference type="Rhea" id="RHEA:41812"/>
        <dbReference type="Rhea" id="RHEA-COMP:9627"/>
        <dbReference type="Rhea" id="RHEA-COMP:9628"/>
        <dbReference type="ChEBI" id="CHEBI:15378"/>
        <dbReference type="ChEBI" id="CHEBI:57783"/>
        <dbReference type="ChEBI" id="CHEBI:58349"/>
        <dbReference type="ChEBI" id="CHEBI:78453"/>
        <dbReference type="ChEBI" id="CHEBI:78454"/>
    </reaction>
    <physiologicalReaction direction="left-to-right" evidence="35">
        <dbReference type="Rhea" id="RHEA:41813"/>
    </physiologicalReaction>
</comment>
<evidence type="ECO:0000256" key="35">
    <source>
        <dbReference type="ARBA" id="ARBA00047500"/>
    </source>
</evidence>
<dbReference type="InterPro" id="IPR014043">
    <property type="entry name" value="Acyl_transferase_dom"/>
</dbReference>
<evidence type="ECO:0000256" key="47">
    <source>
        <dbReference type="ARBA" id="ARBA00048650"/>
    </source>
</evidence>
<comment type="catalytic activity">
    <reaction evidence="21">
        <text>(3R)-hydroxyhexanoyl-[ACP] = (2E)-hexenoyl-[ACP] + H2O</text>
        <dbReference type="Rhea" id="RHEA:41828"/>
        <dbReference type="Rhea" id="RHEA-COMP:9630"/>
        <dbReference type="Rhea" id="RHEA-COMP:9631"/>
        <dbReference type="ChEBI" id="CHEBI:15377"/>
        <dbReference type="ChEBI" id="CHEBI:78457"/>
        <dbReference type="ChEBI" id="CHEBI:78458"/>
    </reaction>
    <physiologicalReaction direction="left-to-right" evidence="21">
        <dbReference type="Rhea" id="RHEA:41829"/>
    </physiologicalReaction>
</comment>
<dbReference type="PROSITE" id="PS00012">
    <property type="entry name" value="PHOSPHOPANTETHEINE"/>
    <property type="match status" value="1"/>
</dbReference>
<evidence type="ECO:0000256" key="18">
    <source>
        <dbReference type="ARBA" id="ARBA00023268"/>
    </source>
</evidence>
<evidence type="ECO:0000256" key="11">
    <source>
        <dbReference type="ARBA" id="ARBA00022450"/>
    </source>
</evidence>
<dbReference type="GO" id="GO:0016297">
    <property type="term" value="F:fatty acyl-[ACP] hydrolase activity"/>
    <property type="evidence" value="ECO:0007669"/>
    <property type="project" value="UniProtKB-EC"/>
</dbReference>
<dbReference type="SMART" id="SM00829">
    <property type="entry name" value="PKS_ER"/>
    <property type="match status" value="1"/>
</dbReference>
<feature type="region of interest" description="C-terminal hotdog fold" evidence="60">
    <location>
        <begin position="1007"/>
        <end position="1128"/>
    </location>
</feature>
<feature type="domain" description="Carrier" evidence="61">
    <location>
        <begin position="1999"/>
        <end position="2076"/>
    </location>
</feature>
<evidence type="ECO:0000256" key="38">
    <source>
        <dbReference type="ARBA" id="ARBA00047897"/>
    </source>
</evidence>
<dbReference type="PANTHER" id="PTHR43775">
    <property type="entry name" value="FATTY ACID SYNTHASE"/>
    <property type="match status" value="1"/>
</dbReference>
<evidence type="ECO:0000256" key="15">
    <source>
        <dbReference type="ARBA" id="ARBA00022898"/>
    </source>
</evidence>
<dbReference type="Gene3D" id="3.40.47.10">
    <property type="match status" value="1"/>
</dbReference>
<comment type="catalytic activity">
    <reaction evidence="46">
        <text>3-oxohexanoyl-[ACP] + NADPH + H(+) = (3R)-hydroxyhexanoyl-[ACP] + NADP(+)</text>
        <dbReference type="Rhea" id="RHEA:41824"/>
        <dbReference type="Rhea" id="RHEA-COMP:9629"/>
        <dbReference type="Rhea" id="RHEA-COMP:9630"/>
        <dbReference type="ChEBI" id="CHEBI:15378"/>
        <dbReference type="ChEBI" id="CHEBI:57783"/>
        <dbReference type="ChEBI" id="CHEBI:58349"/>
        <dbReference type="ChEBI" id="CHEBI:78456"/>
        <dbReference type="ChEBI" id="CHEBI:78457"/>
    </reaction>
    <physiologicalReaction direction="left-to-right" evidence="46">
        <dbReference type="Rhea" id="RHEA:41825"/>
    </physiologicalReaction>
</comment>
<dbReference type="Gene3D" id="1.10.1200.10">
    <property type="entry name" value="ACP-like"/>
    <property type="match status" value="1"/>
</dbReference>
<evidence type="ECO:0000259" key="63">
    <source>
        <dbReference type="PROSITE" id="PS52019"/>
    </source>
</evidence>
<evidence type="ECO:0000256" key="2">
    <source>
        <dbReference type="ARBA" id="ARBA00012004"/>
    </source>
</evidence>
<evidence type="ECO:0000256" key="9">
    <source>
        <dbReference type="ARBA" id="ARBA00013258"/>
    </source>
</evidence>
<evidence type="ECO:0000256" key="43">
    <source>
        <dbReference type="ARBA" id="ARBA00048289"/>
    </source>
</evidence>
<dbReference type="InterPro" id="IPR016036">
    <property type="entry name" value="Malonyl_transacylase_ACP-bd"/>
</dbReference>
<reference evidence="64" key="2">
    <citation type="submission" date="2022-10" db="EMBL/GenBank/DDBJ databases">
        <authorList>
            <consortium name="ENA_rothamsted_submissions"/>
            <consortium name="culmorum"/>
            <person name="King R."/>
        </authorList>
    </citation>
    <scope>NUCLEOTIDE SEQUENCE</scope>
</reference>
<evidence type="ECO:0000256" key="26">
    <source>
        <dbReference type="ARBA" id="ARBA00023401"/>
    </source>
</evidence>
<dbReference type="CDD" id="cd08954">
    <property type="entry name" value="KR_1_FAS_SDR_x"/>
    <property type="match status" value="1"/>
</dbReference>
<accession>A0A9N9RUN8</accession>
<evidence type="ECO:0000256" key="12">
    <source>
        <dbReference type="ARBA" id="ARBA00022553"/>
    </source>
</evidence>
<dbReference type="GO" id="GO:0004312">
    <property type="term" value="F:fatty acid synthase activity"/>
    <property type="evidence" value="ECO:0007669"/>
    <property type="project" value="UniProtKB-EC"/>
</dbReference>
<dbReference type="InterPro" id="IPR016039">
    <property type="entry name" value="Thiolase-like"/>
</dbReference>
<dbReference type="InterPro" id="IPR016035">
    <property type="entry name" value="Acyl_Trfase/lysoPLipase"/>
</dbReference>
<evidence type="ECO:0000256" key="58">
    <source>
        <dbReference type="ARBA" id="ARBA00049521"/>
    </source>
</evidence>
<dbReference type="SUPFAM" id="SSF51735">
    <property type="entry name" value="NAD(P)-binding Rossmann-fold domains"/>
    <property type="match status" value="2"/>
</dbReference>
<comment type="catalytic activity">
    <reaction evidence="51">
        <text>(2E)-octadecenoyl-[ACP] + NADPH + H(+) = octadecanoyl-[ACP] + NADP(+)</text>
        <dbReference type="Rhea" id="RHEA:41928"/>
        <dbReference type="Rhea" id="RHEA-COMP:9655"/>
        <dbReference type="Rhea" id="RHEA-COMP:9656"/>
        <dbReference type="ChEBI" id="CHEBI:15378"/>
        <dbReference type="ChEBI" id="CHEBI:57783"/>
        <dbReference type="ChEBI" id="CHEBI:58349"/>
        <dbReference type="ChEBI" id="CHEBI:78489"/>
        <dbReference type="ChEBI" id="CHEBI:78495"/>
    </reaction>
    <physiologicalReaction direction="left-to-right" evidence="51">
        <dbReference type="Rhea" id="RHEA:41929"/>
    </physiologicalReaction>
</comment>
<protein>
    <recommendedName>
        <fullName evidence="10">Fatty acid synthase</fullName>
        <ecNumber evidence="5">1.1.1.100</ecNumber>
        <ecNumber evidence="2">1.3.1.39</ecNumber>
        <ecNumber evidence="8">2.3.1.38</ecNumber>
        <ecNumber evidence="9">2.3.1.39</ecNumber>
        <ecNumber evidence="7">2.3.1.41</ecNumber>
        <ecNumber evidence="4">2.3.1.85</ecNumber>
        <ecNumber evidence="3">3.1.2.14</ecNumber>
        <ecNumber evidence="6">4.2.1.59</ecNumber>
    </recommendedName>
</protein>
<dbReference type="InterPro" id="IPR001227">
    <property type="entry name" value="Ac_transferase_dom_sf"/>
</dbReference>
<dbReference type="GO" id="GO:0004314">
    <property type="term" value="F:[acyl-carrier-protein] S-malonyltransferase activity"/>
    <property type="evidence" value="ECO:0007669"/>
    <property type="project" value="UniProtKB-EC"/>
</dbReference>
<comment type="catalytic activity">
    <reaction evidence="24">
        <text>(3R)-hydroxytetradecanoyl-[ACP] = (2E)-tetradecenoyl-[ACP] + H2O</text>
        <dbReference type="Rhea" id="RHEA:41892"/>
        <dbReference type="Rhea" id="RHEA-COMP:9646"/>
        <dbReference type="Rhea" id="RHEA-COMP:9647"/>
        <dbReference type="ChEBI" id="CHEBI:15377"/>
        <dbReference type="ChEBI" id="CHEBI:78474"/>
        <dbReference type="ChEBI" id="CHEBI:78475"/>
    </reaction>
    <physiologicalReaction direction="left-to-right" evidence="24">
        <dbReference type="Rhea" id="RHEA:41893"/>
    </physiologicalReaction>
</comment>
<dbReference type="InterPro" id="IPR020806">
    <property type="entry name" value="PKS_PP-bd"/>
</dbReference>
<dbReference type="GO" id="GO:0004313">
    <property type="term" value="F:[acyl-carrier-protein] S-acetyltransferase activity"/>
    <property type="evidence" value="ECO:0007669"/>
    <property type="project" value="UniProtKB-EC"/>
</dbReference>
<evidence type="ECO:0000256" key="14">
    <source>
        <dbReference type="ARBA" id="ARBA00022799"/>
    </source>
</evidence>
<dbReference type="InterPro" id="IPR049900">
    <property type="entry name" value="PKS_mFAS_DH"/>
</dbReference>
<comment type="catalytic activity">
    <reaction evidence="29">
        <text>acetyl-CoA + n malonyl-CoA + 2n NADPH + 2n H(+) = a long-chain fatty acid + (n+1) CoA + n CO2 + 2n NADP(+).</text>
        <dbReference type="EC" id="2.3.1.85"/>
    </reaction>
</comment>
<evidence type="ECO:0000256" key="16">
    <source>
        <dbReference type="ARBA" id="ARBA00022990"/>
    </source>
</evidence>
<keyword evidence="17" id="KW-0456">Lyase</keyword>
<dbReference type="SMART" id="SM00823">
    <property type="entry name" value="PKS_PP"/>
    <property type="match status" value="1"/>
</dbReference>
<dbReference type="EC" id="2.3.1.39" evidence="9"/>
<evidence type="ECO:0000256" key="44">
    <source>
        <dbReference type="ARBA" id="ARBA00048420"/>
    </source>
</evidence>
<comment type="catalytic activity">
    <reaction evidence="55">
        <text>3-oxohexadecanoyl-[ACP] + NADPH + H(+) = (3R)-hydroxyhexadecanoyl-[ACP] + NADP(+)</text>
        <dbReference type="Rhea" id="RHEA:41904"/>
        <dbReference type="Rhea" id="RHEA-COMP:9649"/>
        <dbReference type="Rhea" id="RHEA-COMP:9650"/>
        <dbReference type="ChEBI" id="CHEBI:15378"/>
        <dbReference type="ChEBI" id="CHEBI:57783"/>
        <dbReference type="ChEBI" id="CHEBI:58349"/>
        <dbReference type="ChEBI" id="CHEBI:78478"/>
        <dbReference type="ChEBI" id="CHEBI:78480"/>
    </reaction>
    <physiologicalReaction direction="left-to-right" evidence="55">
        <dbReference type="Rhea" id="RHEA:41905"/>
    </physiologicalReaction>
</comment>
<dbReference type="SUPFAM" id="SSF55048">
    <property type="entry name" value="Probable ACP-binding domain of malonyl-CoA ACP transacylase"/>
    <property type="match status" value="1"/>
</dbReference>
<dbReference type="InterPro" id="IPR014030">
    <property type="entry name" value="Ketoacyl_synth_N"/>
</dbReference>
<dbReference type="InterPro" id="IPR001031">
    <property type="entry name" value="Thioesterase"/>
</dbReference>
<evidence type="ECO:0000256" key="52">
    <source>
        <dbReference type="ARBA" id="ARBA00049109"/>
    </source>
</evidence>
<keyword evidence="15" id="KW-0663">Pyridoxal phosphate</keyword>
<dbReference type="GO" id="GO:0019171">
    <property type="term" value="F:(3R)-hydroxyacyl-[acyl-carrier-protein] dehydratase activity"/>
    <property type="evidence" value="ECO:0007669"/>
    <property type="project" value="UniProtKB-EC"/>
</dbReference>
<dbReference type="CDD" id="cd05195">
    <property type="entry name" value="enoyl_red"/>
    <property type="match status" value="1"/>
</dbReference>
<evidence type="ECO:0000256" key="10">
    <source>
        <dbReference type="ARBA" id="ARBA00018769"/>
    </source>
</evidence>
<dbReference type="InterPro" id="IPR009081">
    <property type="entry name" value="PP-bd_ACP"/>
</dbReference>
<keyword evidence="12" id="KW-0597">Phosphoprotein</keyword>
<dbReference type="InterPro" id="IPR018201">
    <property type="entry name" value="Ketoacyl_synth_AS"/>
</dbReference>
<evidence type="ECO:0000256" key="40">
    <source>
        <dbReference type="ARBA" id="ARBA00047961"/>
    </source>
</evidence>
<comment type="catalytic activity">
    <reaction evidence="19">
        <text>(3R)-hydroxyoctanoyl-[ACP] = (2E)-octenoyl-[ACP] + H2O</text>
        <dbReference type="Rhea" id="RHEA:41844"/>
        <dbReference type="Rhea" id="RHEA-COMP:9634"/>
        <dbReference type="Rhea" id="RHEA-COMP:9635"/>
        <dbReference type="ChEBI" id="CHEBI:15377"/>
        <dbReference type="ChEBI" id="CHEBI:78461"/>
        <dbReference type="ChEBI" id="CHEBI:78462"/>
    </reaction>
    <physiologicalReaction direction="left-to-right" evidence="19">
        <dbReference type="Rhea" id="RHEA:41845"/>
    </physiologicalReaction>
</comment>
<comment type="catalytic activity">
    <reaction evidence="57">
        <text>butanoyl-[ACP] + malonyl-[ACP] + H(+) = 3-oxohexanoyl-[ACP] + holo-[ACP] + CO2</text>
        <dbReference type="Rhea" id="RHEA:41820"/>
        <dbReference type="Rhea" id="RHEA-COMP:9623"/>
        <dbReference type="Rhea" id="RHEA-COMP:9628"/>
        <dbReference type="Rhea" id="RHEA-COMP:9629"/>
        <dbReference type="Rhea" id="RHEA-COMP:9685"/>
        <dbReference type="ChEBI" id="CHEBI:15378"/>
        <dbReference type="ChEBI" id="CHEBI:16526"/>
        <dbReference type="ChEBI" id="CHEBI:64479"/>
        <dbReference type="ChEBI" id="CHEBI:78449"/>
        <dbReference type="ChEBI" id="CHEBI:78454"/>
        <dbReference type="ChEBI" id="CHEBI:78456"/>
    </reaction>
    <physiologicalReaction direction="left-to-right" evidence="57">
        <dbReference type="Rhea" id="RHEA:41821"/>
    </physiologicalReaction>
</comment>
<dbReference type="Pfam" id="PF00550">
    <property type="entry name" value="PP-binding"/>
    <property type="match status" value="1"/>
</dbReference>
<comment type="catalytic activity">
    <reaction evidence="41">
        <text>hexadecanoyl-[ACP] + malonyl-[ACP] + H(+) = 3-oxooctadecanoyl-[ACP] + holo-[ACP] + CO2</text>
        <dbReference type="Rhea" id="RHEA:41916"/>
        <dbReference type="Rhea" id="RHEA-COMP:9623"/>
        <dbReference type="Rhea" id="RHEA-COMP:9652"/>
        <dbReference type="Rhea" id="RHEA-COMP:9653"/>
        <dbReference type="Rhea" id="RHEA-COMP:9685"/>
        <dbReference type="ChEBI" id="CHEBI:15378"/>
        <dbReference type="ChEBI" id="CHEBI:16526"/>
        <dbReference type="ChEBI" id="CHEBI:64479"/>
        <dbReference type="ChEBI" id="CHEBI:78449"/>
        <dbReference type="ChEBI" id="CHEBI:78483"/>
        <dbReference type="ChEBI" id="CHEBI:78487"/>
    </reaction>
    <physiologicalReaction direction="left-to-right" evidence="41">
        <dbReference type="Rhea" id="RHEA:41917"/>
    </physiologicalReaction>
</comment>
<evidence type="ECO:0000256" key="17">
    <source>
        <dbReference type="ARBA" id="ARBA00023239"/>
    </source>
</evidence>
<evidence type="ECO:0000256" key="31">
    <source>
        <dbReference type="ARBA" id="ARBA00047394"/>
    </source>
</evidence>
<proteinExistence type="predicted"/>
<dbReference type="Pfam" id="PF02801">
    <property type="entry name" value="Ketoacyl-synt_C"/>
    <property type="match status" value="1"/>
</dbReference>
<evidence type="ECO:0000256" key="13">
    <source>
        <dbReference type="ARBA" id="ARBA00022679"/>
    </source>
</evidence>
<comment type="catalytic activity">
    <reaction evidence="44">
        <text>(2E)-octenoyl-[ACP] + NADPH + H(+) = octanoyl-[ACP] + NADP(+)</text>
        <dbReference type="Rhea" id="RHEA:41848"/>
        <dbReference type="Rhea" id="RHEA-COMP:9635"/>
        <dbReference type="Rhea" id="RHEA-COMP:9636"/>
        <dbReference type="ChEBI" id="CHEBI:15378"/>
        <dbReference type="ChEBI" id="CHEBI:57783"/>
        <dbReference type="ChEBI" id="CHEBI:58349"/>
        <dbReference type="ChEBI" id="CHEBI:78462"/>
        <dbReference type="ChEBI" id="CHEBI:78463"/>
    </reaction>
    <physiologicalReaction direction="left-to-right" evidence="44">
        <dbReference type="Rhea" id="RHEA:41849"/>
    </physiologicalReaction>
</comment>
<evidence type="ECO:0000256" key="34">
    <source>
        <dbReference type="ARBA" id="ARBA00047451"/>
    </source>
</evidence>
<dbReference type="EC" id="2.3.1.41" evidence="7"/>
<comment type="catalytic activity">
    <reaction evidence="26">
        <text>(3R)-hydroxyhexadecanoyl-[ACP] = (2E)-hexadecenoyl-[ACP] + H2O</text>
        <dbReference type="Rhea" id="RHEA:41908"/>
        <dbReference type="Rhea" id="RHEA-COMP:9650"/>
        <dbReference type="Rhea" id="RHEA-COMP:9651"/>
        <dbReference type="ChEBI" id="CHEBI:15377"/>
        <dbReference type="ChEBI" id="CHEBI:78480"/>
        <dbReference type="ChEBI" id="CHEBI:78481"/>
    </reaction>
    <physiologicalReaction direction="left-to-right" evidence="26">
        <dbReference type="Rhea" id="RHEA:41909"/>
    </physiologicalReaction>
</comment>
<evidence type="ECO:0000256" key="4">
    <source>
        <dbReference type="ARBA" id="ARBA00012873"/>
    </source>
</evidence>
<dbReference type="InterPro" id="IPR011032">
    <property type="entry name" value="GroES-like_sf"/>
</dbReference>
<evidence type="ECO:0000256" key="60">
    <source>
        <dbReference type="PROSITE-ProRule" id="PRU01363"/>
    </source>
</evidence>
<dbReference type="InterPro" id="IPR050091">
    <property type="entry name" value="PKS_NRPS_Biosynth_Enz"/>
</dbReference>
<dbReference type="EC" id="2.3.1.85" evidence="4"/>
<comment type="catalytic activity">
    <reaction evidence="31">
        <text>hexanoyl-[ACP] + malonyl-[ACP] + H(+) = 3-oxooctanoyl-[ACP] + holo-[ACP] + CO2</text>
        <dbReference type="Rhea" id="RHEA:41836"/>
        <dbReference type="Rhea" id="RHEA-COMP:9623"/>
        <dbReference type="Rhea" id="RHEA-COMP:9632"/>
        <dbReference type="Rhea" id="RHEA-COMP:9633"/>
        <dbReference type="Rhea" id="RHEA-COMP:9685"/>
        <dbReference type="ChEBI" id="CHEBI:15378"/>
        <dbReference type="ChEBI" id="CHEBI:16526"/>
        <dbReference type="ChEBI" id="CHEBI:64479"/>
        <dbReference type="ChEBI" id="CHEBI:78449"/>
        <dbReference type="ChEBI" id="CHEBI:78459"/>
        <dbReference type="ChEBI" id="CHEBI:78460"/>
    </reaction>
    <physiologicalReaction direction="left-to-right" evidence="31">
        <dbReference type="Rhea" id="RHEA:41837"/>
    </physiologicalReaction>
</comment>
<evidence type="ECO:0000256" key="42">
    <source>
        <dbReference type="ARBA" id="ARBA00048281"/>
    </source>
</evidence>
<dbReference type="Pfam" id="PF16197">
    <property type="entry name" value="KAsynt_C_assoc"/>
    <property type="match status" value="1"/>
</dbReference>
<dbReference type="OrthoDB" id="329835at2759"/>
<comment type="catalytic activity">
    <reaction evidence="47">
        <text>a 2,3-saturated acyl-[ACP] + NADP(+) = a (2E)-enoyl-[ACP] + NADPH + H(+)</text>
        <dbReference type="Rhea" id="RHEA:22564"/>
        <dbReference type="Rhea" id="RHEA-COMP:9925"/>
        <dbReference type="Rhea" id="RHEA-COMP:9926"/>
        <dbReference type="ChEBI" id="CHEBI:15378"/>
        <dbReference type="ChEBI" id="CHEBI:57783"/>
        <dbReference type="ChEBI" id="CHEBI:58349"/>
        <dbReference type="ChEBI" id="CHEBI:78784"/>
        <dbReference type="ChEBI" id="CHEBI:78785"/>
        <dbReference type="EC" id="1.3.1.39"/>
    </reaction>
    <physiologicalReaction direction="right-to-left" evidence="47">
        <dbReference type="Rhea" id="RHEA:22566"/>
    </physiologicalReaction>
</comment>
<evidence type="ECO:0000256" key="57">
    <source>
        <dbReference type="ARBA" id="ARBA00049449"/>
    </source>
</evidence>
<dbReference type="EC" id="3.1.2.14" evidence="3"/>
<dbReference type="Pfam" id="PF00698">
    <property type="entry name" value="Acyl_transf_1"/>
    <property type="match status" value="1"/>
</dbReference>
<evidence type="ECO:0000259" key="61">
    <source>
        <dbReference type="PROSITE" id="PS50075"/>
    </source>
</evidence>
<feature type="domain" description="Ketosynthase family 3 (KS3)" evidence="62">
    <location>
        <begin position="26"/>
        <end position="431"/>
    </location>
</feature>
<keyword evidence="16" id="KW-0007">Acetylation</keyword>
<dbReference type="InterPro" id="IPR057326">
    <property type="entry name" value="KR_dom"/>
</dbReference>
<comment type="function">
    <text evidence="28">Fatty acid synthetase is a multifunctional enzyme that catalyzes the de novo biosynthesis of long-chain saturated fatty acids starting from acetyl-CoA and malonyl-CoA in the presence of NADPH. This multifunctional protein contains 7 catalytic activities and a site for the binding of the prosthetic group 4'-phosphopantetheine of the acyl carrier protein ([ACP]) domain.</text>
</comment>
<evidence type="ECO:0000256" key="20">
    <source>
        <dbReference type="ARBA" id="ARBA00023351"/>
    </source>
</evidence>
<dbReference type="InterPro" id="IPR049391">
    <property type="entry name" value="FAS_pseudo-KR"/>
</dbReference>
<evidence type="ECO:0000256" key="8">
    <source>
        <dbReference type="ARBA" id="ARBA00013256"/>
    </source>
</evidence>
<evidence type="ECO:0000256" key="23">
    <source>
        <dbReference type="ARBA" id="ARBA00023394"/>
    </source>
</evidence>
<sequence length="2392" mass="266215">MEGCPSVEPQQQNRKLFSRVYPLTPEDEIVISGISGRFPSSNNMHDFAHNLYNKVDMVDDDERRWKHTNPEIPKRMGKVSNLERFDATFFGVHFKQAHTMDPQCRMLLEHAYEAVLDAGVNPKSLRGSRTGVFIGACFAESEKTWFYEKVSTGGFGITGCARAMLANRISFTLGLTGPSFLLDTACSSSMYALDCAFNAIRNGEIEAAIVGGSNLLLHPYVTLQFARLGVLAQNGYCRPFDKDGSGYTRAEAICVMFIQKVKDAKRFYANLLYSKTNCDGYKEEGITYPSGKMQMKLLKEFYDDINIAPSSVDYVEAHSTGTIVGDPEECRALDIVFCTGRDKPLPVGSVKSNMGHSESTAGACSIAKMILSYENRRIPPNINFVEIRPGLESLESGRLRVVAETEDLTGPLISINSFGFGGGNAHALFRANLKEKVNHGIPTDTLPRLVIWSSRTEEGINTIMDSIVQKPLDAEYIGLLHNCAAGESHQANIYRGYGVFSQTDQVSNATCLSKDVKHYSTFKRPMVWVYSGMGSQWCTMGADLMKIPMFAESIEKSHKILAAKGLDVKDIITSSYPDMFENILHSFVGIAAIQIALTDILKALEIEPDFIIGHSVGELGCAYADGCFTAEEMILSAYSRGMASLETNVVFGSMAAVGLSYKKLRSMVPEGIEIACHNSADSCTISGPAKNIAAYVAELKSKNIFAKEVACSNIPYHSKYIAEMGPNLLKRLTEVIKEPKQRSNKWLSSSVPKVKWDLPEAQYSSAYYHTNNLLNSVLFEETSSLLPKNALTIEIAPHSLLQAILRKSMPEAVHVGLTQRENKNNSTFFLSSLGVLHENGVDMDVGKLYPPVSFPVSRGTPMISPLIKWQHSEEWFVTRFESQKSNRSGERHLVINLSDQEFDYINGHTIDGRVLFPATAYLHFVWETIGLMMGVYYFDVGVIFEDVKFVRATALPKSQDVELIVMIQHGTGRFEITEGTSVLATGYVKIVENVKLTEIDRPEENGHPTLLTKDFYKELRLRGYHYNNLFKSVEQARGDGMLGRVKWNANWIAFMDCLLQIYIIGQDSRALLLPTGIQMLSINPHVHKTFVHLFENEDISLEVLRDQNRNILRCGGIEVRGLQANPVARRRPPGIPVLETYQFIPHLPTPYLNKVDMARFCVQLALENLPTTKVLSVEIDANDGKDPLSEILAAAYGDLPLVTTEMNYLTSKSIDFGSVLVSDSKLNAYKNAFMVIRSNCLSDKTFLDAISGNVQNDGFIISREPNEINLSVLNQLSSKHQLIAIIPTENETIVMLQCQKKIPGYSQKVIRVTSQNLDWINDLKKAIKEGPVLAYSEKEEFSGILGLVNCIRKEPNGTNLKCVFIDDYRSPKFNVDNDFYKSFLKQGLAINVFKNGHWGSYRHLLLETVKEEGRRIDHCYANCLVRGDLSSLTWLHGPYNHGKPDGNIVKLQYASLNFRDVMLATGKLTAEVFGTGRLDQLCILGFEFSGINESGKRVMGMVTSGALATHIKGDDTLLWDCPDEWSLEEAATVPVVYGTVYSAFFLTTKIEKGKSILIHAGSGGVGLAAIRVAFAYGLDVFTTVSTEEKTNFLLKEFPQLKRENIGNSRDISFEDMIMNRTSGKGVDYVLNSLAEEKLHASIRCLGKGGKFLEIGKFDLANDTKIGLGSFLKEIAFHSVLVDNLFHADHEAKMVLQRLVERDIQAGIIKPLKTTVFNASELVEAFRFLASGKHVGKVLLKIRENENDVATLPISAIPRAYCNSYYTYIIPGGLGGFGLELADWLVLRGCRKLVLSSSRGITKQYQAYRIKIWQDYGVKVVVNTSDISSKIGCEELIRESMKLGPVGGIFNLAVLLRDSIFENQDATKFNESMAPKAVATKYLDEISRVLCPELQYFVVFSSVSCGRGNAGQSNYGMANSVMERVMEQRHGLGLPAKAIQWGAVGEVGLVADMQEDLLDMEIGGTLQQRISSCLEELDTLLTVNHPIVASMVVAEKKAKVGAGFSVIEAVMSIMSIREMKSVSMDATLSEIGMDSLMGVEIRQMLEREYELFLSPQDLRSLTFRKLQELMAASETVEIESAKTKFASDDVPVGVELMLRNLGDEETSNQTILRLISQDNSTKHTSSVLLIPGIEGVAGNAWRSVANGLSLPSYMLQLMNSKDLENVNDVTQFVYDDIIETVFDKTKENFYIVGYSFGAMVAIELTKMLERGGKKGKLLLIDGAPTFLKKLVVDQMPMTDSDEAVQTVLLAGVLRTVYPDEKADVLQIMANNPTWEDRVDRLMEMAKDQYIYSTDYLRLMANCLFQRIKMVLNYKHDPKNMMKSPVTLIRPTEISIVDVEEDYGLHKITNGIISIKYIEGNHFSMLENPKLVQIINENDPALESKASFKKHNLI</sequence>
<dbReference type="SUPFAM" id="SSF47336">
    <property type="entry name" value="ACP-like"/>
    <property type="match status" value="1"/>
</dbReference>
<dbReference type="GO" id="GO:0141148">
    <property type="term" value="F:enoyl-[acyl-carrier-protein] reductase (NADPH) activity"/>
    <property type="evidence" value="ECO:0007669"/>
    <property type="project" value="UniProtKB-EC"/>
</dbReference>
<feature type="region of interest" description="N-terminal hotdog fold" evidence="60">
    <location>
        <begin position="871"/>
        <end position="995"/>
    </location>
</feature>
<dbReference type="EMBL" id="OU895878">
    <property type="protein sequence ID" value="CAG9805434.1"/>
    <property type="molecule type" value="Genomic_DNA"/>
</dbReference>
<evidence type="ECO:0000256" key="30">
    <source>
        <dbReference type="ARBA" id="ARBA00047300"/>
    </source>
</evidence>
<comment type="catalytic activity">
    <reaction evidence="45">
        <text>a fatty acyl-[ACP] + malonyl-[ACP] + H(+) = a 3-oxoacyl-[ACP] + holo-[ACP] + CO2</text>
        <dbReference type="Rhea" id="RHEA:22836"/>
        <dbReference type="Rhea" id="RHEA-COMP:9623"/>
        <dbReference type="Rhea" id="RHEA-COMP:9685"/>
        <dbReference type="Rhea" id="RHEA-COMP:9916"/>
        <dbReference type="Rhea" id="RHEA-COMP:14125"/>
        <dbReference type="ChEBI" id="CHEBI:15378"/>
        <dbReference type="ChEBI" id="CHEBI:16526"/>
        <dbReference type="ChEBI" id="CHEBI:64479"/>
        <dbReference type="ChEBI" id="CHEBI:78449"/>
        <dbReference type="ChEBI" id="CHEBI:78776"/>
        <dbReference type="ChEBI" id="CHEBI:138651"/>
        <dbReference type="EC" id="2.3.1.41"/>
    </reaction>
    <physiologicalReaction direction="left-to-right" evidence="45">
        <dbReference type="Rhea" id="RHEA:22837"/>
    </physiologicalReaction>
</comment>
<dbReference type="Pfam" id="PF13602">
    <property type="entry name" value="ADH_zinc_N_2"/>
    <property type="match status" value="1"/>
</dbReference>
<comment type="catalytic activity">
    <reaction evidence="32">
        <text>a (3R)-hydroxyacyl-[ACP] + NADP(+) = a 3-oxoacyl-[ACP] + NADPH + H(+)</text>
        <dbReference type="Rhea" id="RHEA:17397"/>
        <dbReference type="Rhea" id="RHEA-COMP:9916"/>
        <dbReference type="Rhea" id="RHEA-COMP:9945"/>
        <dbReference type="ChEBI" id="CHEBI:15378"/>
        <dbReference type="ChEBI" id="CHEBI:57783"/>
        <dbReference type="ChEBI" id="CHEBI:58349"/>
        <dbReference type="ChEBI" id="CHEBI:78776"/>
        <dbReference type="ChEBI" id="CHEBI:78827"/>
        <dbReference type="EC" id="1.1.1.100"/>
    </reaction>
    <physiologicalReaction direction="right-to-left" evidence="32">
        <dbReference type="Rhea" id="RHEA:17399"/>
    </physiologicalReaction>
</comment>
<dbReference type="Pfam" id="PF00975">
    <property type="entry name" value="Thioesterase"/>
    <property type="match status" value="1"/>
</dbReference>
<dbReference type="Gene3D" id="3.40.366.10">
    <property type="entry name" value="Malonyl-Coenzyme A Acyl Carrier Protein, domain 2"/>
    <property type="match status" value="1"/>
</dbReference>
<evidence type="ECO:0000313" key="64">
    <source>
        <dbReference type="EMBL" id="CAG9805434.1"/>
    </source>
</evidence>
<dbReference type="GO" id="GO:0006633">
    <property type="term" value="P:fatty acid biosynthetic process"/>
    <property type="evidence" value="ECO:0007669"/>
    <property type="project" value="InterPro"/>
</dbReference>
<dbReference type="PROSITE" id="PS50075">
    <property type="entry name" value="CARRIER"/>
    <property type="match status" value="1"/>
</dbReference>
<dbReference type="SMART" id="SM00825">
    <property type="entry name" value="PKS_KS"/>
    <property type="match status" value="1"/>
</dbReference>
<dbReference type="EC" id="1.3.1.39" evidence="2"/>
<dbReference type="EC" id="2.3.1.38" evidence="8"/>
<dbReference type="Gene3D" id="3.10.129.110">
    <property type="entry name" value="Polyketide synthase dehydratase"/>
    <property type="match status" value="1"/>
</dbReference>
<comment type="catalytic activity">
    <reaction evidence="54">
        <text>3-oxododecanoyl-[ACP] + NADPH + H(+) = (3R)-hydroxydodecanoyl-[ACP] + NADP(+)</text>
        <dbReference type="Rhea" id="RHEA:41872"/>
        <dbReference type="Rhea" id="RHEA-COMP:9641"/>
        <dbReference type="Rhea" id="RHEA-COMP:9642"/>
        <dbReference type="ChEBI" id="CHEBI:15378"/>
        <dbReference type="ChEBI" id="CHEBI:57783"/>
        <dbReference type="ChEBI" id="CHEBI:58349"/>
        <dbReference type="ChEBI" id="CHEBI:78469"/>
        <dbReference type="ChEBI" id="CHEBI:78470"/>
    </reaction>
    <physiologicalReaction direction="left-to-right" evidence="54">
        <dbReference type="Rhea" id="RHEA:41873"/>
    </physiologicalReaction>
</comment>
<comment type="catalytic activity">
    <reaction evidence="42">
        <text>(2E)-dodecenoyl-[ACP] + NADPH + H(+) = dodecanoyl-[ACP] + NADP(+)</text>
        <dbReference type="Rhea" id="RHEA:41880"/>
        <dbReference type="Rhea" id="RHEA-COMP:9643"/>
        <dbReference type="Rhea" id="RHEA-COMP:9644"/>
        <dbReference type="ChEBI" id="CHEBI:15378"/>
        <dbReference type="ChEBI" id="CHEBI:57783"/>
        <dbReference type="ChEBI" id="CHEBI:58349"/>
        <dbReference type="ChEBI" id="CHEBI:65264"/>
        <dbReference type="ChEBI" id="CHEBI:78472"/>
    </reaction>
    <physiologicalReaction direction="left-to-right" evidence="42">
        <dbReference type="Rhea" id="RHEA:41881"/>
    </physiologicalReaction>
</comment>
<comment type="catalytic activity">
    <reaction evidence="52">
        <text>decanoyl-[ACP] + malonyl-[ACP] + H(+) = 3-oxododecanoyl-[ACP] + holo-[ACP] + CO2</text>
        <dbReference type="Rhea" id="RHEA:41868"/>
        <dbReference type="Rhea" id="RHEA-COMP:9623"/>
        <dbReference type="Rhea" id="RHEA-COMP:9640"/>
        <dbReference type="Rhea" id="RHEA-COMP:9641"/>
        <dbReference type="Rhea" id="RHEA-COMP:9685"/>
        <dbReference type="ChEBI" id="CHEBI:15378"/>
        <dbReference type="ChEBI" id="CHEBI:16526"/>
        <dbReference type="ChEBI" id="CHEBI:64479"/>
        <dbReference type="ChEBI" id="CHEBI:78449"/>
        <dbReference type="ChEBI" id="CHEBI:78468"/>
        <dbReference type="ChEBI" id="CHEBI:78469"/>
    </reaction>
    <physiologicalReaction direction="left-to-right" evidence="52">
        <dbReference type="Rhea" id="RHEA:41869"/>
    </physiologicalReaction>
</comment>
<comment type="catalytic activity">
    <reaction evidence="27">
        <text>(3R)-hydroxybutanoyl-[ACP] = (2E)-butenoyl-[ACP] + H2O</text>
        <dbReference type="Rhea" id="RHEA:41808"/>
        <dbReference type="Rhea" id="RHEA-COMP:9626"/>
        <dbReference type="Rhea" id="RHEA-COMP:9627"/>
        <dbReference type="ChEBI" id="CHEBI:15377"/>
        <dbReference type="ChEBI" id="CHEBI:78451"/>
        <dbReference type="ChEBI" id="CHEBI:78453"/>
    </reaction>
    <physiologicalReaction direction="left-to-right" evidence="27">
        <dbReference type="Rhea" id="RHEA:41809"/>
    </physiologicalReaction>
</comment>
<evidence type="ECO:0000256" key="5">
    <source>
        <dbReference type="ARBA" id="ARBA00012948"/>
    </source>
</evidence>
<evidence type="ECO:0000256" key="46">
    <source>
        <dbReference type="ARBA" id="ARBA00048571"/>
    </source>
</evidence>
<dbReference type="GO" id="GO:0031177">
    <property type="term" value="F:phosphopantetheine binding"/>
    <property type="evidence" value="ECO:0007669"/>
    <property type="project" value="InterPro"/>
</dbReference>
<gene>
    <name evidence="64" type="ORF">CHIRRI_LOCUS8306</name>
</gene>
<evidence type="ECO:0000313" key="65">
    <source>
        <dbReference type="Proteomes" id="UP001153620"/>
    </source>
</evidence>
<evidence type="ECO:0000256" key="7">
    <source>
        <dbReference type="ARBA" id="ARBA00013191"/>
    </source>
</evidence>
<dbReference type="InterPro" id="IPR036291">
    <property type="entry name" value="NAD(P)-bd_dom_sf"/>
</dbReference>
<dbReference type="SMART" id="SM00827">
    <property type="entry name" value="PKS_AT"/>
    <property type="match status" value="1"/>
</dbReference>
<dbReference type="Pfam" id="PF00109">
    <property type="entry name" value="ketoacyl-synt"/>
    <property type="match status" value="1"/>
</dbReference>
<dbReference type="SUPFAM" id="SSF53474">
    <property type="entry name" value="alpha/beta-Hydrolases"/>
    <property type="match status" value="1"/>
</dbReference>
<comment type="catalytic activity">
    <reaction evidence="49">
        <text>hexadecanoyl-[ACP] + H2O = hexadecanoate + holo-[ACP] + H(+)</text>
        <dbReference type="Rhea" id="RHEA:41932"/>
        <dbReference type="Rhea" id="RHEA-COMP:9652"/>
        <dbReference type="Rhea" id="RHEA-COMP:9685"/>
        <dbReference type="ChEBI" id="CHEBI:7896"/>
        <dbReference type="ChEBI" id="CHEBI:15377"/>
        <dbReference type="ChEBI" id="CHEBI:15378"/>
        <dbReference type="ChEBI" id="CHEBI:64479"/>
        <dbReference type="ChEBI" id="CHEBI:78483"/>
        <dbReference type="EC" id="3.1.2.14"/>
    </reaction>
    <physiologicalReaction direction="left-to-right" evidence="49">
        <dbReference type="Rhea" id="RHEA:41933"/>
    </physiologicalReaction>
</comment>
<comment type="catalytic activity">
    <reaction evidence="48">
        <text>holo-[ACP] + acetyl-CoA = acetyl-[ACP] + CoA</text>
        <dbReference type="Rhea" id="RHEA:41788"/>
        <dbReference type="Rhea" id="RHEA-COMP:9621"/>
        <dbReference type="Rhea" id="RHEA-COMP:9685"/>
        <dbReference type="ChEBI" id="CHEBI:57287"/>
        <dbReference type="ChEBI" id="CHEBI:57288"/>
        <dbReference type="ChEBI" id="CHEBI:64479"/>
        <dbReference type="ChEBI" id="CHEBI:78446"/>
        <dbReference type="EC" id="2.3.1.38"/>
    </reaction>
    <physiologicalReaction direction="left-to-right" evidence="48">
        <dbReference type="Rhea" id="RHEA:41789"/>
    </physiologicalReaction>
</comment>
<dbReference type="SMART" id="SM00822">
    <property type="entry name" value="PKS_KR"/>
    <property type="match status" value="1"/>
</dbReference>
<dbReference type="EC" id="1.1.1.100" evidence="5"/>
<evidence type="ECO:0000259" key="62">
    <source>
        <dbReference type="PROSITE" id="PS52004"/>
    </source>
</evidence>
<comment type="catalytic activity">
    <reaction evidence="20">
        <text>(3R)-hydroxydodecanoyl-[ACP] = (2E)-dodecenoyl-[ACP] + H2O</text>
        <dbReference type="Rhea" id="RHEA:41876"/>
        <dbReference type="Rhea" id="RHEA-COMP:9642"/>
        <dbReference type="Rhea" id="RHEA-COMP:9643"/>
        <dbReference type="ChEBI" id="CHEBI:15377"/>
        <dbReference type="ChEBI" id="CHEBI:78470"/>
        <dbReference type="ChEBI" id="CHEBI:78472"/>
    </reaction>
    <physiologicalReaction direction="left-to-right" evidence="20">
        <dbReference type="Rhea" id="RHEA:41877"/>
    </physiologicalReaction>
</comment>
<dbReference type="Pfam" id="PF08659">
    <property type="entry name" value="KR"/>
    <property type="match status" value="1"/>
</dbReference>
<feature type="active site" description="Proton donor; for dehydratase activity" evidence="60">
    <location>
        <position position="1056"/>
    </location>
</feature>
<comment type="catalytic activity">
    <reaction evidence="58">
        <text>(2E)-decenoyl-[ACP] + NADPH + H(+) = decanoyl-[ACP] + NADP(+)</text>
        <dbReference type="Rhea" id="RHEA:41864"/>
        <dbReference type="Rhea" id="RHEA-COMP:9639"/>
        <dbReference type="Rhea" id="RHEA-COMP:9640"/>
        <dbReference type="ChEBI" id="CHEBI:15378"/>
        <dbReference type="ChEBI" id="CHEBI:57783"/>
        <dbReference type="ChEBI" id="CHEBI:58349"/>
        <dbReference type="ChEBI" id="CHEBI:78467"/>
        <dbReference type="ChEBI" id="CHEBI:78468"/>
    </reaction>
    <physiologicalReaction direction="left-to-right" evidence="58">
        <dbReference type="Rhea" id="RHEA:41865"/>
    </physiologicalReaction>
</comment>
<dbReference type="PANTHER" id="PTHR43775:SF23">
    <property type="entry name" value="FATTY ACID SYNTHASE 3"/>
    <property type="match status" value="1"/>
</dbReference>
<dbReference type="Gene3D" id="3.90.180.10">
    <property type="entry name" value="Medium-chain alcohol dehydrogenases, catalytic domain"/>
    <property type="match status" value="1"/>
</dbReference>
<evidence type="ECO:0000256" key="54">
    <source>
        <dbReference type="ARBA" id="ARBA00049263"/>
    </source>
</evidence>
<keyword evidence="13" id="KW-0808">Transferase</keyword>
<comment type="catalytic activity">
    <reaction evidence="38">
        <text>(2E)-hexenoyl-[ACP] + NADPH + H(+) = hexanoyl-[ACP] + NADP(+)</text>
        <dbReference type="Rhea" id="RHEA:41832"/>
        <dbReference type="Rhea" id="RHEA-COMP:9631"/>
        <dbReference type="Rhea" id="RHEA-COMP:9632"/>
        <dbReference type="ChEBI" id="CHEBI:15378"/>
        <dbReference type="ChEBI" id="CHEBI:57783"/>
        <dbReference type="ChEBI" id="CHEBI:58349"/>
        <dbReference type="ChEBI" id="CHEBI:78458"/>
        <dbReference type="ChEBI" id="CHEBI:78459"/>
    </reaction>
    <physiologicalReaction direction="left-to-right" evidence="38">
        <dbReference type="Rhea" id="RHEA:41833"/>
    </physiologicalReaction>
</comment>
<dbReference type="InterPro" id="IPR049552">
    <property type="entry name" value="PKS_DH_N"/>
</dbReference>
<dbReference type="PROSITE" id="PS52019">
    <property type="entry name" value="PKS_MFAS_DH"/>
    <property type="match status" value="1"/>
</dbReference>
<dbReference type="GO" id="GO:0004315">
    <property type="term" value="F:3-oxoacyl-[acyl-carrier-protein] synthase activity"/>
    <property type="evidence" value="ECO:0007669"/>
    <property type="project" value="UniProtKB-EC"/>
</dbReference>
<evidence type="ECO:0000256" key="41">
    <source>
        <dbReference type="ARBA" id="ARBA00048051"/>
    </source>
</evidence>
<evidence type="ECO:0000256" key="37">
    <source>
        <dbReference type="ARBA" id="ARBA00047810"/>
    </source>
</evidence>
<comment type="catalytic activity">
    <reaction evidence="30">
        <text>3-oxooctadecanoyl-[ACP] + NADPH + H(+) = (3R)-hydroxyoctadecanoyl-[ACP] + NADP(+)</text>
        <dbReference type="Rhea" id="RHEA:41920"/>
        <dbReference type="Rhea" id="RHEA-COMP:9653"/>
        <dbReference type="Rhea" id="RHEA-COMP:9654"/>
        <dbReference type="ChEBI" id="CHEBI:15378"/>
        <dbReference type="ChEBI" id="CHEBI:57783"/>
        <dbReference type="ChEBI" id="CHEBI:58349"/>
        <dbReference type="ChEBI" id="CHEBI:78487"/>
        <dbReference type="ChEBI" id="CHEBI:78488"/>
    </reaction>
    <physiologicalReaction direction="left-to-right" evidence="30">
        <dbReference type="Rhea" id="RHEA:41921"/>
    </physiologicalReaction>
</comment>
<dbReference type="InterPro" id="IPR029058">
    <property type="entry name" value="AB_hydrolase_fold"/>
</dbReference>
<keyword evidence="65" id="KW-1185">Reference proteome</keyword>
<evidence type="ECO:0000256" key="53">
    <source>
        <dbReference type="ARBA" id="ARBA00049171"/>
    </source>
</evidence>
<dbReference type="Pfam" id="PF21149">
    <property type="entry name" value="FAS_pseudo-KR"/>
    <property type="match status" value="1"/>
</dbReference>
<evidence type="ECO:0000256" key="6">
    <source>
        <dbReference type="ARBA" id="ARBA00013167"/>
    </source>
</evidence>
<comment type="catalytic activity">
    <reaction evidence="40">
        <text>acetyl-[ACP] + malonyl-[ACP] + H(+) = 3-oxobutanoyl-[ACP] + holo-[ACP] + CO2</text>
        <dbReference type="Rhea" id="RHEA:41800"/>
        <dbReference type="Rhea" id="RHEA-COMP:9621"/>
        <dbReference type="Rhea" id="RHEA-COMP:9623"/>
        <dbReference type="Rhea" id="RHEA-COMP:9625"/>
        <dbReference type="Rhea" id="RHEA-COMP:9685"/>
        <dbReference type="ChEBI" id="CHEBI:15378"/>
        <dbReference type="ChEBI" id="CHEBI:16526"/>
        <dbReference type="ChEBI" id="CHEBI:64479"/>
        <dbReference type="ChEBI" id="CHEBI:78446"/>
        <dbReference type="ChEBI" id="CHEBI:78449"/>
        <dbReference type="ChEBI" id="CHEBI:78450"/>
    </reaction>
    <physiologicalReaction direction="left-to-right" evidence="40">
        <dbReference type="Rhea" id="RHEA:41801"/>
    </physiologicalReaction>
</comment>
<dbReference type="GO" id="GO:0004316">
    <property type="term" value="F:3-oxoacyl-[acyl-carrier-protein] reductase (NADPH) activity"/>
    <property type="evidence" value="ECO:0007669"/>
    <property type="project" value="UniProtKB-EC"/>
</dbReference>
<evidence type="ECO:0000256" key="39">
    <source>
        <dbReference type="ARBA" id="ARBA00047953"/>
    </source>
</evidence>
<comment type="catalytic activity">
    <reaction evidence="34">
        <text>tetradecanoyl-[ACP] + malonyl-[ACP] + H(+) = 3-oxohexadecanoyl-[ACP] + holo-[ACP] + CO2</text>
        <dbReference type="Rhea" id="RHEA:41900"/>
        <dbReference type="Rhea" id="RHEA-COMP:9623"/>
        <dbReference type="Rhea" id="RHEA-COMP:9648"/>
        <dbReference type="Rhea" id="RHEA-COMP:9649"/>
        <dbReference type="Rhea" id="RHEA-COMP:9685"/>
        <dbReference type="ChEBI" id="CHEBI:15378"/>
        <dbReference type="ChEBI" id="CHEBI:16526"/>
        <dbReference type="ChEBI" id="CHEBI:64479"/>
        <dbReference type="ChEBI" id="CHEBI:78449"/>
        <dbReference type="ChEBI" id="CHEBI:78477"/>
        <dbReference type="ChEBI" id="CHEBI:78478"/>
    </reaction>
    <physiologicalReaction direction="left-to-right" evidence="34">
        <dbReference type="Rhea" id="RHEA:41901"/>
    </physiologicalReaction>
</comment>
<keyword evidence="18" id="KW-0511">Multifunctional enzyme</keyword>
<dbReference type="InterPro" id="IPR014031">
    <property type="entry name" value="Ketoacyl_synth_C"/>
</dbReference>
<comment type="catalytic activity">
    <reaction evidence="33">
        <text>3-oxodecanoyl-[ACP] + NADPH + H(+) = (3R)-hydroxydecanoyl-[ACP] + NADP(+)</text>
        <dbReference type="Rhea" id="RHEA:41856"/>
        <dbReference type="Rhea" id="RHEA-COMP:9637"/>
        <dbReference type="Rhea" id="RHEA-COMP:9638"/>
        <dbReference type="ChEBI" id="CHEBI:15378"/>
        <dbReference type="ChEBI" id="CHEBI:57783"/>
        <dbReference type="ChEBI" id="CHEBI:58349"/>
        <dbReference type="ChEBI" id="CHEBI:78464"/>
        <dbReference type="ChEBI" id="CHEBI:78466"/>
    </reaction>
    <physiologicalReaction direction="left-to-right" evidence="33">
        <dbReference type="Rhea" id="RHEA:41857"/>
    </physiologicalReaction>
</comment>
<evidence type="ECO:0000256" key="1">
    <source>
        <dbReference type="ARBA" id="ARBA00005189"/>
    </source>
</evidence>
<dbReference type="InterPro" id="IPR032821">
    <property type="entry name" value="PKS_assoc"/>
</dbReference>
<evidence type="ECO:0000256" key="29">
    <source>
        <dbReference type="ARBA" id="ARBA00044883"/>
    </source>
</evidence>
<comment type="catalytic activity">
    <reaction evidence="25">
        <text>(3R)-hydroxyoctadecanoyl-[ACP] = (2E)-octadecenoyl-[ACP] + H2O</text>
        <dbReference type="Rhea" id="RHEA:41924"/>
        <dbReference type="Rhea" id="RHEA-COMP:9654"/>
        <dbReference type="Rhea" id="RHEA-COMP:9655"/>
        <dbReference type="ChEBI" id="CHEBI:15377"/>
        <dbReference type="ChEBI" id="CHEBI:78488"/>
        <dbReference type="ChEBI" id="CHEBI:78489"/>
    </reaction>
    <physiologicalReaction direction="left-to-right" evidence="25">
        <dbReference type="Rhea" id="RHEA:41925"/>
    </physiologicalReaction>
</comment>
<dbReference type="Proteomes" id="UP001153620">
    <property type="component" value="Chromosome 2"/>
</dbReference>
<dbReference type="Gene3D" id="3.40.50.720">
    <property type="entry name" value="NAD(P)-binding Rossmann-like Domain"/>
    <property type="match status" value="1"/>
</dbReference>
<dbReference type="PROSITE" id="PS52004">
    <property type="entry name" value="KS3_2"/>
    <property type="match status" value="1"/>
</dbReference>
<evidence type="ECO:0000256" key="59">
    <source>
        <dbReference type="ARBA" id="ARBA00049533"/>
    </source>
</evidence>
<comment type="catalytic activity">
    <reaction evidence="43">
        <text>tetradecanoyl-[ACP] + H2O = tetradecanoate + holo-[ACP] + H(+)</text>
        <dbReference type="Rhea" id="RHEA:30123"/>
        <dbReference type="Rhea" id="RHEA-COMP:9648"/>
        <dbReference type="Rhea" id="RHEA-COMP:9685"/>
        <dbReference type="ChEBI" id="CHEBI:15377"/>
        <dbReference type="ChEBI" id="CHEBI:15378"/>
        <dbReference type="ChEBI" id="CHEBI:30807"/>
        <dbReference type="ChEBI" id="CHEBI:64479"/>
        <dbReference type="ChEBI" id="CHEBI:78477"/>
        <dbReference type="EC" id="3.1.2.14"/>
    </reaction>
    <physiologicalReaction direction="left-to-right" evidence="43">
        <dbReference type="Rhea" id="RHEA:30124"/>
    </physiologicalReaction>
</comment>
<evidence type="ECO:0000256" key="21">
    <source>
        <dbReference type="ARBA" id="ARBA00023373"/>
    </source>
</evidence>
<name>A0A9N9RUN8_9DIPT</name>
<dbReference type="Gene3D" id="3.30.70.3290">
    <property type="match status" value="1"/>
</dbReference>
<evidence type="ECO:0000256" key="28">
    <source>
        <dbReference type="ARBA" id="ARBA00023442"/>
    </source>
</evidence>
<comment type="catalytic activity">
    <reaction evidence="37">
        <text>(2E)-hexadecenoyl-[ACP] + NADPH + H(+) = hexadecanoyl-[ACP] + NADP(+)</text>
        <dbReference type="Rhea" id="RHEA:41912"/>
        <dbReference type="Rhea" id="RHEA-COMP:9651"/>
        <dbReference type="Rhea" id="RHEA-COMP:9652"/>
        <dbReference type="ChEBI" id="CHEBI:15378"/>
        <dbReference type="ChEBI" id="CHEBI:57783"/>
        <dbReference type="ChEBI" id="CHEBI:58349"/>
        <dbReference type="ChEBI" id="CHEBI:78481"/>
        <dbReference type="ChEBI" id="CHEBI:78483"/>
    </reaction>
    <physiologicalReaction direction="left-to-right" evidence="37">
        <dbReference type="Rhea" id="RHEA:41913"/>
    </physiologicalReaction>
</comment>
<comment type="catalytic activity">
    <reaction evidence="56">
        <text>3-oxooctanoyl-[ACP] + NADPH + H(+) = (3R)-hydroxyoctanoyl-[ACP] + NADP(+)</text>
        <dbReference type="Rhea" id="RHEA:41840"/>
        <dbReference type="Rhea" id="RHEA-COMP:9633"/>
        <dbReference type="Rhea" id="RHEA-COMP:9634"/>
        <dbReference type="ChEBI" id="CHEBI:15378"/>
        <dbReference type="ChEBI" id="CHEBI:57783"/>
        <dbReference type="ChEBI" id="CHEBI:58349"/>
        <dbReference type="ChEBI" id="CHEBI:78460"/>
        <dbReference type="ChEBI" id="CHEBI:78461"/>
    </reaction>
    <physiologicalReaction direction="left-to-right" evidence="56">
        <dbReference type="Rhea" id="RHEA:41841"/>
    </physiologicalReaction>
</comment>
<evidence type="ECO:0000256" key="49">
    <source>
        <dbReference type="ARBA" id="ARBA00048704"/>
    </source>
</evidence>
<dbReference type="InterPro" id="IPR013968">
    <property type="entry name" value="PKS_KR"/>
</dbReference>
<feature type="active site" description="Proton acceptor; for dehydratase activity" evidence="60">
    <location>
        <position position="908"/>
    </location>
</feature>
<evidence type="ECO:0000256" key="24">
    <source>
        <dbReference type="ARBA" id="ARBA00023398"/>
    </source>
</evidence>
<evidence type="ECO:0000256" key="25">
    <source>
        <dbReference type="ARBA" id="ARBA00023399"/>
    </source>
</evidence>
<evidence type="ECO:0000256" key="48">
    <source>
        <dbReference type="ARBA" id="ARBA00048691"/>
    </source>
</evidence>
<comment type="catalytic activity">
    <reaction evidence="23">
        <text>a (3R)-hydroxyacyl-[ACP] = a (2E)-enoyl-[ACP] + H2O</text>
        <dbReference type="Rhea" id="RHEA:13097"/>
        <dbReference type="Rhea" id="RHEA-COMP:9925"/>
        <dbReference type="Rhea" id="RHEA-COMP:9945"/>
        <dbReference type="ChEBI" id="CHEBI:15377"/>
        <dbReference type="ChEBI" id="CHEBI:78784"/>
        <dbReference type="ChEBI" id="CHEBI:78827"/>
        <dbReference type="EC" id="4.2.1.59"/>
    </reaction>
    <physiologicalReaction direction="left-to-right" evidence="23">
        <dbReference type="Rhea" id="RHEA:13098"/>
    </physiologicalReaction>
</comment>
<evidence type="ECO:0000256" key="51">
    <source>
        <dbReference type="ARBA" id="ARBA00049019"/>
    </source>
</evidence>